<accession>A0ABU1VMD0</accession>
<name>A0ABU1VMD0_9GAMM</name>
<feature type="domain" description="DUF1214" evidence="3">
    <location>
        <begin position="370"/>
        <end position="476"/>
    </location>
</feature>
<keyword evidence="2" id="KW-0732">Signal</keyword>
<dbReference type="InterPro" id="IPR037049">
    <property type="entry name" value="DUF1214_C_sf"/>
</dbReference>
<feature type="region of interest" description="Disordered" evidence="1">
    <location>
        <begin position="26"/>
        <end position="52"/>
    </location>
</feature>
<evidence type="ECO:0000256" key="2">
    <source>
        <dbReference type="SAM" id="SignalP"/>
    </source>
</evidence>
<dbReference type="InterPro" id="IPR037050">
    <property type="entry name" value="DUF1254_sf"/>
</dbReference>
<evidence type="ECO:0000313" key="6">
    <source>
        <dbReference type="Proteomes" id="UP001267878"/>
    </source>
</evidence>
<organism evidence="5 6">
    <name type="scientific">Agrilutibacter niabensis</name>
    <dbReference type="NCBI Taxonomy" id="380628"/>
    <lineage>
        <taxon>Bacteria</taxon>
        <taxon>Pseudomonadati</taxon>
        <taxon>Pseudomonadota</taxon>
        <taxon>Gammaproteobacteria</taxon>
        <taxon>Lysobacterales</taxon>
        <taxon>Lysobacteraceae</taxon>
        <taxon>Agrilutibacter</taxon>
    </lineage>
</organism>
<dbReference type="SUPFAM" id="SSF160935">
    <property type="entry name" value="VPA0735-like"/>
    <property type="match status" value="1"/>
</dbReference>
<evidence type="ECO:0000313" key="5">
    <source>
        <dbReference type="EMBL" id="MDR7098636.1"/>
    </source>
</evidence>
<dbReference type="Proteomes" id="UP001267878">
    <property type="component" value="Unassembled WGS sequence"/>
</dbReference>
<protein>
    <recommendedName>
        <fullName evidence="7">DUF1254 domain-containing protein</fullName>
    </recommendedName>
</protein>
<evidence type="ECO:0000256" key="1">
    <source>
        <dbReference type="SAM" id="MobiDB-lite"/>
    </source>
</evidence>
<dbReference type="PANTHER" id="PTHR36509">
    <property type="entry name" value="BLL3101 PROTEIN"/>
    <property type="match status" value="1"/>
</dbReference>
<keyword evidence="6" id="KW-1185">Reference proteome</keyword>
<dbReference type="RefSeq" id="WP_310052662.1">
    <property type="nucleotide sequence ID" value="NZ_JAVDVW010000001.1"/>
</dbReference>
<reference evidence="5 6" key="1">
    <citation type="submission" date="2023-07" db="EMBL/GenBank/DDBJ databases">
        <title>Sorghum-associated microbial communities from plants grown in Nebraska, USA.</title>
        <authorList>
            <person name="Schachtman D."/>
        </authorList>
    </citation>
    <scope>NUCLEOTIDE SEQUENCE [LARGE SCALE GENOMIC DNA]</scope>
    <source>
        <strain evidence="5 6">BE187</strain>
    </source>
</reference>
<evidence type="ECO:0000259" key="4">
    <source>
        <dbReference type="Pfam" id="PF06863"/>
    </source>
</evidence>
<proteinExistence type="predicted"/>
<dbReference type="InterPro" id="IPR010621">
    <property type="entry name" value="DUF1214"/>
</dbReference>
<evidence type="ECO:0000259" key="3">
    <source>
        <dbReference type="Pfam" id="PF06742"/>
    </source>
</evidence>
<dbReference type="Gene3D" id="2.60.120.600">
    <property type="entry name" value="Domain of unknown function DUF1214, C-terminal domain"/>
    <property type="match status" value="1"/>
</dbReference>
<evidence type="ECO:0008006" key="7">
    <source>
        <dbReference type="Google" id="ProtNLM"/>
    </source>
</evidence>
<dbReference type="Pfam" id="PF06742">
    <property type="entry name" value="DUF1214"/>
    <property type="match status" value="1"/>
</dbReference>
<dbReference type="Pfam" id="PF06863">
    <property type="entry name" value="DUF1254"/>
    <property type="match status" value="1"/>
</dbReference>
<feature type="chain" id="PRO_5046904204" description="DUF1254 domain-containing protein" evidence="2">
    <location>
        <begin position="20"/>
        <end position="492"/>
    </location>
</feature>
<dbReference type="Gene3D" id="1.10.3360.10">
    <property type="entry name" value="VPA0735-like domain"/>
    <property type="match status" value="1"/>
</dbReference>
<dbReference type="InterPro" id="IPR010679">
    <property type="entry name" value="DUF1254"/>
</dbReference>
<dbReference type="PANTHER" id="PTHR36509:SF3">
    <property type="entry name" value="SIGNAL PEPTIDE PROTEIN"/>
    <property type="match status" value="1"/>
</dbReference>
<dbReference type="PROSITE" id="PS51257">
    <property type="entry name" value="PROKAR_LIPOPROTEIN"/>
    <property type="match status" value="1"/>
</dbReference>
<gene>
    <name evidence="5" type="ORF">J2X04_000983</name>
</gene>
<sequence>MKRISTFSFALAFALGSVACQRQEAQLPAPGQPAATTQSDAKAAPALTPEQVTQRAVQRRAVEVVNWGMPAVNFDLMYQAAVKLGARDNQIVYWSRLPDWKNQTLTPNPDSIYLMPFFNTKDAGPVVLEIPPADEGSITGSIMDCWQTALEDVGPAGVDKGKGGKYLILPPGHKDPVPAGYIALPSGNYQGYALLRSILKSGSAEDVAKAVAYSKRIKLYPLSQAANPSGTTFVDAIDAVFDATIPYDRRFFTSLDRMIQTEPFLERDKAMIDPLRSVGIHKGKPFTPDAQLQATLDAAAKEAHDWIEARYVTLFSQPYYEGARWAVPVQPELAKGLQSNYADPDSYPIDPRGVTYAYAFFSAKHFGAGQYYLMTLKDKQGKFLDGGKTYRLTVPANAPVTQYWSATAYDRATHALIRDLPWSSRSSQTPGSKKNADGSVEVFFGPKAPALGEANWVPTKPGGEFEVLARFYGPEKPLYDKTWKLPDIEEVP</sequence>
<comment type="caution">
    <text evidence="5">The sequence shown here is derived from an EMBL/GenBank/DDBJ whole genome shotgun (WGS) entry which is preliminary data.</text>
</comment>
<feature type="domain" description="DUF1254" evidence="4">
    <location>
        <begin position="89"/>
        <end position="221"/>
    </location>
</feature>
<dbReference type="EMBL" id="JAVDVW010000001">
    <property type="protein sequence ID" value="MDR7098636.1"/>
    <property type="molecule type" value="Genomic_DNA"/>
</dbReference>
<dbReference type="Gene3D" id="2.60.40.1610">
    <property type="entry name" value="Domain of unknown function DUF1254"/>
    <property type="match status" value="1"/>
</dbReference>
<feature type="signal peptide" evidence="2">
    <location>
        <begin position="1"/>
        <end position="19"/>
    </location>
</feature>